<comment type="pathway">
    <text evidence="1">Cofactor biosynthesis; adenosylcobalamin biosynthesis.</text>
</comment>
<evidence type="ECO:0000256" key="4">
    <source>
        <dbReference type="ARBA" id="ARBA00022603"/>
    </source>
</evidence>
<dbReference type="PANTHER" id="PTHR43467">
    <property type="entry name" value="COBALT-PRECORRIN-2 C(20)-METHYLTRANSFERASE"/>
    <property type="match status" value="1"/>
</dbReference>
<evidence type="ECO:0000313" key="9">
    <source>
        <dbReference type="EMBL" id="SIT69416.1"/>
    </source>
</evidence>
<evidence type="ECO:0000256" key="7">
    <source>
        <dbReference type="PIRNR" id="PIRNR036427"/>
    </source>
</evidence>
<dbReference type="OrthoDB" id="9804789at2"/>
<dbReference type="InterPro" id="IPR014776">
    <property type="entry name" value="4pyrrole_Mease_sub2"/>
</dbReference>
<evidence type="ECO:0000313" key="10">
    <source>
        <dbReference type="Proteomes" id="UP000223759"/>
    </source>
</evidence>
<protein>
    <submittedName>
        <fullName evidence="9">Precorrin-2/cobalt-factor-2 C20-methyltransferase</fullName>
    </submittedName>
</protein>
<dbReference type="InterPro" id="IPR012382">
    <property type="entry name" value="CobI/CbiL"/>
</dbReference>
<evidence type="ECO:0000256" key="5">
    <source>
        <dbReference type="ARBA" id="ARBA00022679"/>
    </source>
</evidence>
<dbReference type="RefSeq" id="WP_076755486.1">
    <property type="nucleotide sequence ID" value="NZ_CP023018.1"/>
</dbReference>
<evidence type="ECO:0000256" key="6">
    <source>
        <dbReference type="ARBA" id="ARBA00022691"/>
    </source>
</evidence>
<name>A0A1R3VWF5_9GAMM</name>
<dbReference type="GO" id="GO:0009236">
    <property type="term" value="P:cobalamin biosynthetic process"/>
    <property type="evidence" value="ECO:0007669"/>
    <property type="project" value="UniProtKB-UniRule"/>
</dbReference>
<dbReference type="Pfam" id="PF00590">
    <property type="entry name" value="TP_methylase"/>
    <property type="match status" value="1"/>
</dbReference>
<dbReference type="Gene3D" id="3.40.1010.10">
    <property type="entry name" value="Cobalt-precorrin-4 Transmethylase, Domain 1"/>
    <property type="match status" value="1"/>
</dbReference>
<feature type="domain" description="Tetrapyrrole methylase" evidence="8">
    <location>
        <begin position="6"/>
        <end position="218"/>
    </location>
</feature>
<dbReference type="InterPro" id="IPR035996">
    <property type="entry name" value="4pyrrol_Methylase_sf"/>
</dbReference>
<dbReference type="InterPro" id="IPR006364">
    <property type="entry name" value="CobI/CbiL/CobIJ_dom"/>
</dbReference>
<dbReference type="NCBIfam" id="NF004647">
    <property type="entry name" value="PRK05990.1"/>
    <property type="match status" value="1"/>
</dbReference>
<accession>A0A1R3VWF5</accession>
<keyword evidence="10" id="KW-1185">Reference proteome</keyword>
<gene>
    <name evidence="9" type="ORF">SAMN05216526_1078</name>
</gene>
<evidence type="ECO:0000256" key="3">
    <source>
        <dbReference type="ARBA" id="ARBA00022573"/>
    </source>
</evidence>
<dbReference type="EMBL" id="FTPK01000002">
    <property type="protein sequence ID" value="SIT69416.1"/>
    <property type="molecule type" value="Genomic_DNA"/>
</dbReference>
<evidence type="ECO:0000259" key="8">
    <source>
        <dbReference type="Pfam" id="PF00590"/>
    </source>
</evidence>
<evidence type="ECO:0000256" key="1">
    <source>
        <dbReference type="ARBA" id="ARBA00004953"/>
    </source>
</evidence>
<dbReference type="AlphaFoldDB" id="A0A1R3VWF5"/>
<dbReference type="Gene3D" id="3.30.950.10">
    <property type="entry name" value="Methyltransferase, Cobalt-precorrin-4 Transmethylase, Domain 2"/>
    <property type="match status" value="1"/>
</dbReference>
<keyword evidence="6" id="KW-0949">S-adenosyl-L-methionine</keyword>
<keyword evidence="5 9" id="KW-0808">Transferase</keyword>
<keyword evidence="3" id="KW-0169">Cobalamin biosynthesis</keyword>
<dbReference type="STRING" id="233100.SAMN05216526_1078"/>
<dbReference type="SUPFAM" id="SSF53790">
    <property type="entry name" value="Tetrapyrrole methylase"/>
    <property type="match status" value="1"/>
</dbReference>
<comment type="similarity">
    <text evidence="2 7">Belongs to the precorrin methyltransferase family.</text>
</comment>
<keyword evidence="4 9" id="KW-0489">Methyltransferase</keyword>
<proteinExistence type="inferred from homology"/>
<dbReference type="Proteomes" id="UP000223759">
    <property type="component" value="Unassembled WGS sequence"/>
</dbReference>
<organism evidence="9 10">
    <name type="scientific">Ectothiorhodosinus mongolicus</name>
    <dbReference type="NCBI Taxonomy" id="233100"/>
    <lineage>
        <taxon>Bacteria</taxon>
        <taxon>Pseudomonadati</taxon>
        <taxon>Pseudomonadota</taxon>
        <taxon>Gammaproteobacteria</taxon>
        <taxon>Chromatiales</taxon>
        <taxon>Ectothiorhodospiraceae</taxon>
        <taxon>Ectothiorhodosinus</taxon>
    </lineage>
</organism>
<dbReference type="GO" id="GO:0032259">
    <property type="term" value="P:methylation"/>
    <property type="evidence" value="ECO:0007669"/>
    <property type="project" value="UniProtKB-KW"/>
</dbReference>
<dbReference type="CDD" id="cd11645">
    <property type="entry name" value="Precorrin_2_C20_MT"/>
    <property type="match status" value="1"/>
</dbReference>
<dbReference type="UniPathway" id="UPA00148"/>
<dbReference type="InterPro" id="IPR000878">
    <property type="entry name" value="4pyrrol_Mease"/>
</dbReference>
<sequence length="243" mass="26836">MAIGRLLGIGLGPGDPELLSLKALRLLQSAPVVAYFVKPGREGQARRIAAPHLLPRQKELRLEYPFTTEVSLSDSRYHEQMHQFYDDSAVRIAALLDAGQDVAVICEGDPFFYGSYMYLHDRLAEHYDTEVVPAVTGMSACWTAANTPITHGDDVLTVLPGTLPASEMQARIPSSDALVFMKVGRQLPKIRAALQQAGRLQRAYLVEGGSMPEQRVRRLADVPEEEIPPYFSIVLVPGRLGQR</sequence>
<dbReference type="NCBIfam" id="TIGR01467">
    <property type="entry name" value="cobI_cbiL"/>
    <property type="match status" value="1"/>
</dbReference>
<reference evidence="9 10" key="1">
    <citation type="submission" date="2017-01" db="EMBL/GenBank/DDBJ databases">
        <authorList>
            <person name="Mah S.A."/>
            <person name="Swanson W.J."/>
            <person name="Moy G.W."/>
            <person name="Vacquier V.D."/>
        </authorList>
    </citation>
    <scope>NUCLEOTIDE SEQUENCE [LARGE SCALE GENOMIC DNA]</scope>
    <source>
        <strain evidence="9 10">M9</strain>
    </source>
</reference>
<dbReference type="GO" id="GO:0030788">
    <property type="term" value="F:precorrin-2 C20-methyltransferase activity"/>
    <property type="evidence" value="ECO:0007669"/>
    <property type="project" value="InterPro"/>
</dbReference>
<dbReference type="PIRSF" id="PIRSF036427">
    <property type="entry name" value="Precrrn-2_mtase"/>
    <property type="match status" value="1"/>
</dbReference>
<evidence type="ECO:0000256" key="2">
    <source>
        <dbReference type="ARBA" id="ARBA00005879"/>
    </source>
</evidence>
<dbReference type="PANTHER" id="PTHR43467:SF2">
    <property type="entry name" value="COBALT-PRECORRIN-2 C(20)-METHYLTRANSFERASE"/>
    <property type="match status" value="1"/>
</dbReference>
<dbReference type="InterPro" id="IPR014777">
    <property type="entry name" value="4pyrrole_Mease_sub1"/>
</dbReference>